<reference evidence="4" key="2">
    <citation type="journal article" date="2019" name="Int. J. Syst. Evol. Microbiol.">
        <title>The Global Catalogue of Microorganisms (GCM) 10K type strain sequencing project: providing services to taxonomists for standard genome sequencing and annotation.</title>
        <authorList>
            <consortium name="The Broad Institute Genomics Platform"/>
            <consortium name="The Broad Institute Genome Sequencing Center for Infectious Disease"/>
            <person name="Wu L."/>
            <person name="Ma J."/>
        </authorList>
    </citation>
    <scope>NUCLEOTIDE SEQUENCE [LARGE SCALE GENOMIC DNA]</scope>
    <source>
        <strain evidence="4">NBRC 107715</strain>
    </source>
</reference>
<dbReference type="RefSeq" id="WP_147028037.1">
    <property type="nucleotide sequence ID" value="NZ_BJZU01000105.1"/>
</dbReference>
<accession>A0A512J947</accession>
<organism evidence="1 3">
    <name type="scientific">Methylobacterium oxalidis</name>
    <dbReference type="NCBI Taxonomy" id="944322"/>
    <lineage>
        <taxon>Bacteria</taxon>
        <taxon>Pseudomonadati</taxon>
        <taxon>Pseudomonadota</taxon>
        <taxon>Alphaproteobacteria</taxon>
        <taxon>Hyphomicrobiales</taxon>
        <taxon>Methylobacteriaceae</taxon>
        <taxon>Methylobacterium</taxon>
    </lineage>
</organism>
<name>A0A512J947_9HYPH</name>
<evidence type="ECO:0000313" key="3">
    <source>
        <dbReference type="Proteomes" id="UP000321960"/>
    </source>
</evidence>
<dbReference type="Proteomes" id="UP000321960">
    <property type="component" value="Unassembled WGS sequence"/>
</dbReference>
<proteinExistence type="predicted"/>
<dbReference type="EMBL" id="BJZU01000105">
    <property type="protein sequence ID" value="GEP06491.1"/>
    <property type="molecule type" value="Genomic_DNA"/>
</dbReference>
<dbReference type="AlphaFoldDB" id="A0A512J947"/>
<evidence type="ECO:0000313" key="2">
    <source>
        <dbReference type="EMBL" id="GLS63931.1"/>
    </source>
</evidence>
<gene>
    <name evidence="2" type="ORF">GCM10007888_23120</name>
    <name evidence="1" type="ORF">MOX02_45290</name>
</gene>
<sequence>MRTLAQTLSSEALEHLITGLAEAALEHASEHVPVLMERLWRLEMQARADGVSSESISAISRGRRLLGDRRCLIVM</sequence>
<evidence type="ECO:0000313" key="4">
    <source>
        <dbReference type="Proteomes" id="UP001156856"/>
    </source>
</evidence>
<evidence type="ECO:0000313" key="1">
    <source>
        <dbReference type="EMBL" id="GEP06491.1"/>
    </source>
</evidence>
<protein>
    <submittedName>
        <fullName evidence="1">Uncharacterized protein</fullName>
    </submittedName>
</protein>
<reference evidence="2" key="1">
    <citation type="journal article" date="2014" name="Int. J. Syst. Evol. Microbiol.">
        <title>Complete genome of a new Firmicutes species belonging to the dominant human colonic microbiota ('Ruminococcus bicirculans') reveals two chromosomes and a selective capacity to utilize plant glucans.</title>
        <authorList>
            <consortium name="NISC Comparative Sequencing Program"/>
            <person name="Wegmann U."/>
            <person name="Louis P."/>
            <person name="Goesmann A."/>
            <person name="Henrissat B."/>
            <person name="Duncan S.H."/>
            <person name="Flint H.J."/>
        </authorList>
    </citation>
    <scope>NUCLEOTIDE SEQUENCE</scope>
    <source>
        <strain evidence="2">NBRC 107715</strain>
    </source>
</reference>
<comment type="caution">
    <text evidence="1">The sequence shown here is derived from an EMBL/GenBank/DDBJ whole genome shotgun (WGS) entry which is preliminary data.</text>
</comment>
<dbReference type="Proteomes" id="UP001156856">
    <property type="component" value="Unassembled WGS sequence"/>
</dbReference>
<reference evidence="1 3" key="3">
    <citation type="submission" date="2019-07" db="EMBL/GenBank/DDBJ databases">
        <title>Whole genome shotgun sequence of Methylobacterium oxalidis NBRC 107715.</title>
        <authorList>
            <person name="Hosoyama A."/>
            <person name="Uohara A."/>
            <person name="Ohji S."/>
            <person name="Ichikawa N."/>
        </authorList>
    </citation>
    <scope>NUCLEOTIDE SEQUENCE [LARGE SCALE GENOMIC DNA]</scope>
    <source>
        <strain evidence="1 3">NBRC 107715</strain>
    </source>
</reference>
<keyword evidence="4" id="KW-1185">Reference proteome</keyword>
<dbReference type="EMBL" id="BSPK01000031">
    <property type="protein sequence ID" value="GLS63931.1"/>
    <property type="molecule type" value="Genomic_DNA"/>
</dbReference>
<reference evidence="2" key="4">
    <citation type="submission" date="2023-01" db="EMBL/GenBank/DDBJ databases">
        <title>Draft genome sequence of Methylobacterium oxalidis strain NBRC 107715.</title>
        <authorList>
            <person name="Sun Q."/>
            <person name="Mori K."/>
        </authorList>
    </citation>
    <scope>NUCLEOTIDE SEQUENCE</scope>
    <source>
        <strain evidence="2">NBRC 107715</strain>
    </source>
</reference>